<evidence type="ECO:0000313" key="2">
    <source>
        <dbReference type="Proteomes" id="UP000824890"/>
    </source>
</evidence>
<protein>
    <submittedName>
        <fullName evidence="1">Uncharacterized protein</fullName>
    </submittedName>
</protein>
<name>A0ABQ7YAX8_BRANA</name>
<gene>
    <name evidence="1" type="ORF">HID58_081436</name>
</gene>
<evidence type="ECO:0000313" key="1">
    <source>
        <dbReference type="EMBL" id="KAH0864225.1"/>
    </source>
</evidence>
<keyword evidence="2" id="KW-1185">Reference proteome</keyword>
<sequence>METISVNHSPGKQVSDHSRTLEGGVLVVSFHVPAEVWLLRSIQRYLGDLHQRILLLTTRSLLFNVSTALLSLSNKSTALNHVSGAPLSRELRQEVQRLKHSRRK</sequence>
<comment type="caution">
    <text evidence="1">The sequence shown here is derived from an EMBL/GenBank/DDBJ whole genome shotgun (WGS) entry which is preliminary data.</text>
</comment>
<organism evidence="1 2">
    <name type="scientific">Brassica napus</name>
    <name type="common">Rape</name>
    <dbReference type="NCBI Taxonomy" id="3708"/>
    <lineage>
        <taxon>Eukaryota</taxon>
        <taxon>Viridiplantae</taxon>
        <taxon>Streptophyta</taxon>
        <taxon>Embryophyta</taxon>
        <taxon>Tracheophyta</taxon>
        <taxon>Spermatophyta</taxon>
        <taxon>Magnoliopsida</taxon>
        <taxon>eudicotyledons</taxon>
        <taxon>Gunneridae</taxon>
        <taxon>Pentapetalae</taxon>
        <taxon>rosids</taxon>
        <taxon>malvids</taxon>
        <taxon>Brassicales</taxon>
        <taxon>Brassicaceae</taxon>
        <taxon>Brassiceae</taxon>
        <taxon>Brassica</taxon>
    </lineage>
</organism>
<dbReference type="Proteomes" id="UP000824890">
    <property type="component" value="Unassembled WGS sequence"/>
</dbReference>
<dbReference type="EMBL" id="JAGKQM010000018">
    <property type="protein sequence ID" value="KAH0864225.1"/>
    <property type="molecule type" value="Genomic_DNA"/>
</dbReference>
<accession>A0ABQ7YAX8</accession>
<reference evidence="1 2" key="1">
    <citation type="submission" date="2021-05" db="EMBL/GenBank/DDBJ databases">
        <title>Genome Assembly of Synthetic Allotetraploid Brassica napus Reveals Homoeologous Exchanges between Subgenomes.</title>
        <authorList>
            <person name="Davis J.T."/>
        </authorList>
    </citation>
    <scope>NUCLEOTIDE SEQUENCE [LARGE SCALE GENOMIC DNA]</scope>
    <source>
        <strain evidence="2">cv. Da-Ae</strain>
        <tissue evidence="1">Seedling</tissue>
    </source>
</reference>
<proteinExistence type="predicted"/>